<dbReference type="AlphaFoldDB" id="A0A2I0W7A4"/>
<keyword evidence="3" id="KW-1185">Reference proteome</keyword>
<proteinExistence type="predicted"/>
<evidence type="ECO:0000313" key="3">
    <source>
        <dbReference type="Proteomes" id="UP000233837"/>
    </source>
</evidence>
<reference evidence="2 3" key="1">
    <citation type="journal article" date="2016" name="Sci. Rep.">
        <title>The Dendrobium catenatum Lindl. genome sequence provides insights into polysaccharide synthase, floral development and adaptive evolution.</title>
        <authorList>
            <person name="Zhang G.Q."/>
            <person name="Xu Q."/>
            <person name="Bian C."/>
            <person name="Tsai W.C."/>
            <person name="Yeh C.M."/>
            <person name="Liu K.W."/>
            <person name="Yoshida K."/>
            <person name="Zhang L.S."/>
            <person name="Chang S.B."/>
            <person name="Chen F."/>
            <person name="Shi Y."/>
            <person name="Su Y.Y."/>
            <person name="Zhang Y.Q."/>
            <person name="Chen L.J."/>
            <person name="Yin Y."/>
            <person name="Lin M."/>
            <person name="Huang H."/>
            <person name="Deng H."/>
            <person name="Wang Z.W."/>
            <person name="Zhu S.L."/>
            <person name="Zhao X."/>
            <person name="Deng C."/>
            <person name="Niu S.C."/>
            <person name="Huang J."/>
            <person name="Wang M."/>
            <person name="Liu G.H."/>
            <person name="Yang H.J."/>
            <person name="Xiao X.J."/>
            <person name="Hsiao Y.Y."/>
            <person name="Wu W.L."/>
            <person name="Chen Y.Y."/>
            <person name="Mitsuda N."/>
            <person name="Ohme-Takagi M."/>
            <person name="Luo Y.B."/>
            <person name="Van de Peer Y."/>
            <person name="Liu Z.J."/>
        </authorList>
    </citation>
    <scope>NUCLEOTIDE SEQUENCE [LARGE SCALE GENOMIC DNA]</scope>
    <source>
        <tissue evidence="2">The whole plant</tissue>
    </source>
</reference>
<organism evidence="2 3">
    <name type="scientific">Dendrobium catenatum</name>
    <dbReference type="NCBI Taxonomy" id="906689"/>
    <lineage>
        <taxon>Eukaryota</taxon>
        <taxon>Viridiplantae</taxon>
        <taxon>Streptophyta</taxon>
        <taxon>Embryophyta</taxon>
        <taxon>Tracheophyta</taxon>
        <taxon>Spermatophyta</taxon>
        <taxon>Magnoliopsida</taxon>
        <taxon>Liliopsida</taxon>
        <taxon>Asparagales</taxon>
        <taxon>Orchidaceae</taxon>
        <taxon>Epidendroideae</taxon>
        <taxon>Malaxideae</taxon>
        <taxon>Dendrobiinae</taxon>
        <taxon>Dendrobium</taxon>
    </lineage>
</organism>
<sequence length="88" mass="9930">MNFHKNPSIISHGIPPSISRRTAQPGNRRTSHENQRGLHRTEAPKDTERPPSSGIQQPTGKPRSHGTGNNQHRKPKNSHGIPWDKDKY</sequence>
<dbReference type="EMBL" id="KZ502877">
    <property type="protein sequence ID" value="PKU71544.1"/>
    <property type="molecule type" value="Genomic_DNA"/>
</dbReference>
<feature type="compositionally biased region" description="Basic and acidic residues" evidence="1">
    <location>
        <begin position="30"/>
        <end position="49"/>
    </location>
</feature>
<feature type="compositionally biased region" description="Low complexity" evidence="1">
    <location>
        <begin position="7"/>
        <end position="19"/>
    </location>
</feature>
<name>A0A2I0W7A4_9ASPA</name>
<protein>
    <submittedName>
        <fullName evidence="2">Uncharacterized protein</fullName>
    </submittedName>
</protein>
<feature type="region of interest" description="Disordered" evidence="1">
    <location>
        <begin position="1"/>
        <end position="88"/>
    </location>
</feature>
<reference evidence="2 3" key="2">
    <citation type="journal article" date="2017" name="Nature">
        <title>The Apostasia genome and the evolution of orchids.</title>
        <authorList>
            <person name="Zhang G.Q."/>
            <person name="Liu K.W."/>
            <person name="Li Z."/>
            <person name="Lohaus R."/>
            <person name="Hsiao Y.Y."/>
            <person name="Niu S.C."/>
            <person name="Wang J.Y."/>
            <person name="Lin Y.C."/>
            <person name="Xu Q."/>
            <person name="Chen L.J."/>
            <person name="Yoshida K."/>
            <person name="Fujiwara S."/>
            <person name="Wang Z.W."/>
            <person name="Zhang Y.Q."/>
            <person name="Mitsuda N."/>
            <person name="Wang M."/>
            <person name="Liu G.H."/>
            <person name="Pecoraro L."/>
            <person name="Huang H.X."/>
            <person name="Xiao X.J."/>
            <person name="Lin M."/>
            <person name="Wu X.Y."/>
            <person name="Wu W.L."/>
            <person name="Chen Y.Y."/>
            <person name="Chang S.B."/>
            <person name="Sakamoto S."/>
            <person name="Ohme-Takagi M."/>
            <person name="Yagi M."/>
            <person name="Zeng S.J."/>
            <person name="Shen C.Y."/>
            <person name="Yeh C.M."/>
            <person name="Luo Y.B."/>
            <person name="Tsai W.C."/>
            <person name="Van de Peer Y."/>
            <person name="Liu Z.J."/>
        </authorList>
    </citation>
    <scope>NUCLEOTIDE SEQUENCE [LARGE SCALE GENOMIC DNA]</scope>
    <source>
        <tissue evidence="2">The whole plant</tissue>
    </source>
</reference>
<evidence type="ECO:0000256" key="1">
    <source>
        <dbReference type="SAM" id="MobiDB-lite"/>
    </source>
</evidence>
<dbReference type="Proteomes" id="UP000233837">
    <property type="component" value="Unassembled WGS sequence"/>
</dbReference>
<evidence type="ECO:0000313" key="2">
    <source>
        <dbReference type="EMBL" id="PKU71544.1"/>
    </source>
</evidence>
<accession>A0A2I0W7A4</accession>
<gene>
    <name evidence="2" type="ORF">MA16_Dca004386</name>
</gene>